<dbReference type="InterPro" id="IPR029865">
    <property type="entry name" value="KIAA0319-like"/>
</dbReference>
<evidence type="ECO:0000256" key="1">
    <source>
        <dbReference type="SAM" id="MobiDB-lite"/>
    </source>
</evidence>
<dbReference type="InterPro" id="IPR013783">
    <property type="entry name" value="Ig-like_fold"/>
</dbReference>
<comment type="caution">
    <text evidence="3">The sequence shown here is derived from an EMBL/GenBank/DDBJ whole genome shotgun (WGS) entry which is preliminary data.</text>
</comment>
<dbReference type="Gene3D" id="2.60.40.10">
    <property type="entry name" value="Immunoglobulins"/>
    <property type="match status" value="3"/>
</dbReference>
<dbReference type="Proteomes" id="UP001597044">
    <property type="component" value="Unassembled WGS sequence"/>
</dbReference>
<gene>
    <name evidence="3" type="ORF">ACFQ0F_02390</name>
</gene>
<proteinExistence type="predicted"/>
<protein>
    <submittedName>
        <fullName evidence="3">Uncharacterized protein</fullName>
    </submittedName>
</protein>
<keyword evidence="2" id="KW-0732">Signal</keyword>
<evidence type="ECO:0000313" key="3">
    <source>
        <dbReference type="EMBL" id="MFD0949247.1"/>
    </source>
</evidence>
<dbReference type="PANTHER" id="PTHR46182:SF2">
    <property type="entry name" value="FI19480P1"/>
    <property type="match status" value="1"/>
</dbReference>
<name>A0ABW3HEG5_9GAMM</name>
<sequence>MRITPCLSLTLLSISLIACGGNGSGNTERADSGAPSIGNESRPTAVAGPSQTVQENDLIMLSGQATPGTGQSIRRVLWQQLASDSTKATLPSDNGQKNIQFQAPQVESDTVLTFIFLVEDNLGQTTEDKTTVLVRNVLPNRLPIAHAGQDQTVAHGTSDVTLNGCESIDPDGEITHYRWILATSPAAVVGTDCQITTALSNTTSTEEVYVYELSVTDNEGAEARAQTRVTKRASTNNSAPIIERTQATPTPARPNEQVALLVSAKDMDNDGLRYTWTQTEGEAVYIANSESATASFTAPSKAGTLVFAVAVSDGSVSANDTVSVSVAPQEQYAQPTIAECLAAPTQPSCFSALKQLLTNNPIASAAGLSGSQDSAGTCNPAGQTNWPHFTGVLHDHTAYSDGYQLTKPADVFASAKDKGWSFAFTTDHSDNLGLPIPLVLAKNPEFCATNPLGCLLSDPDNIASNFTKWDATHTQALQASTPSFTAMRGFEWTSDRFGHANVLMSQHFINPKLGPGYLLTMEGFWAWFVMPTSLGGGSDGLMIFNHPGREDAIHGPLSDLKKALSPLGLGKLAEESPLPSNPLQDLLSAPGDPAYTFNDLKYVPAADYRVVGLEVFGKGDEYDSDGKKQSWLGYALDKGWYLAPIGSEDHHDSRWGDGNLPKTVIIARTQSQSDLREALLARRVYAVAQNYNHLQLSFTVTESPQGKAYPMGSRLAAPTDQLKFQVSVADRLGKKTPLLAHNTIIEVISSLADNSVSYSPLISHNAATTTFTLSNSAKQNWAFVRVRDKATGAPVAVSAPIWFKQGGTALPTCNNGR</sequence>
<dbReference type="EMBL" id="JBHTIT010000001">
    <property type="protein sequence ID" value="MFD0949247.1"/>
    <property type="molecule type" value="Genomic_DNA"/>
</dbReference>
<organism evidence="3 4">
    <name type="scientific">Paraperlucidibaca wandonensis</name>
    <dbReference type="NCBI Taxonomy" id="1268273"/>
    <lineage>
        <taxon>Bacteria</taxon>
        <taxon>Pseudomonadati</taxon>
        <taxon>Pseudomonadota</taxon>
        <taxon>Gammaproteobacteria</taxon>
        <taxon>Moraxellales</taxon>
        <taxon>Moraxellaceae</taxon>
        <taxon>Paraperlucidibaca</taxon>
    </lineage>
</organism>
<dbReference type="InterPro" id="IPR016195">
    <property type="entry name" value="Pol/histidinol_Pase-like"/>
</dbReference>
<accession>A0ABW3HEG5</accession>
<dbReference type="SUPFAM" id="SSF89550">
    <property type="entry name" value="PHP domain-like"/>
    <property type="match status" value="1"/>
</dbReference>
<evidence type="ECO:0000256" key="2">
    <source>
        <dbReference type="SAM" id="SignalP"/>
    </source>
</evidence>
<keyword evidence="4" id="KW-1185">Reference proteome</keyword>
<dbReference type="Pfam" id="PF22352">
    <property type="entry name" value="K319L-like_PKD"/>
    <property type="match status" value="3"/>
</dbReference>
<evidence type="ECO:0000313" key="4">
    <source>
        <dbReference type="Proteomes" id="UP001597044"/>
    </source>
</evidence>
<feature type="region of interest" description="Disordered" evidence="1">
    <location>
        <begin position="23"/>
        <end position="49"/>
    </location>
</feature>
<dbReference type="Gene3D" id="3.20.20.140">
    <property type="entry name" value="Metal-dependent hydrolases"/>
    <property type="match status" value="1"/>
</dbReference>
<feature type="chain" id="PRO_5046400578" evidence="2">
    <location>
        <begin position="21"/>
        <end position="817"/>
    </location>
</feature>
<dbReference type="PROSITE" id="PS51257">
    <property type="entry name" value="PROKAR_LIPOPROTEIN"/>
    <property type="match status" value="1"/>
</dbReference>
<feature type="signal peptide" evidence="2">
    <location>
        <begin position="1"/>
        <end position="20"/>
    </location>
</feature>
<dbReference type="PANTHER" id="PTHR46182">
    <property type="entry name" value="FI19480P1"/>
    <property type="match status" value="1"/>
</dbReference>
<dbReference type="RefSeq" id="WP_379068709.1">
    <property type="nucleotide sequence ID" value="NZ_JBHTIT010000001.1"/>
</dbReference>
<reference evidence="4" key="1">
    <citation type="journal article" date="2019" name="Int. J. Syst. Evol. Microbiol.">
        <title>The Global Catalogue of Microorganisms (GCM) 10K type strain sequencing project: providing services to taxonomists for standard genome sequencing and annotation.</title>
        <authorList>
            <consortium name="The Broad Institute Genomics Platform"/>
            <consortium name="The Broad Institute Genome Sequencing Center for Infectious Disease"/>
            <person name="Wu L."/>
            <person name="Ma J."/>
        </authorList>
    </citation>
    <scope>NUCLEOTIDE SEQUENCE [LARGE SCALE GENOMIC DNA]</scope>
    <source>
        <strain evidence="4">CCUG 63419</strain>
    </source>
</reference>